<feature type="transmembrane region" description="Helical" evidence="3">
    <location>
        <begin position="494"/>
        <end position="513"/>
    </location>
</feature>
<dbReference type="RefSeq" id="WP_218562889.1">
    <property type="nucleotide sequence ID" value="NZ_CP076643.1"/>
</dbReference>
<feature type="chain" id="PRO_5037837940" evidence="4">
    <location>
        <begin position="25"/>
        <end position="670"/>
    </location>
</feature>
<dbReference type="InterPro" id="IPR001638">
    <property type="entry name" value="Solute-binding_3/MltF_N"/>
</dbReference>
<dbReference type="Pfam" id="PF00990">
    <property type="entry name" value="GGDEF"/>
    <property type="match status" value="1"/>
</dbReference>
<sequence length="670" mass="75787">MLKTLVTRACLGLVLFVCSVSVHAEQTADAPYLVATEADDVVTRVLFDTIAYQFNVDIQYVNYPSFDAILKSVESGETDFAANVTYTSERAQRFDYSAPTNIEYTYLYSHNNATLTGIKRIGIPKGTIYGELVAKNYPDIEQVEYDRAEDAQAMLKSGEVDGVIDAINQLKPMLSAGMDAQLLNDHISIQPVSIVVPKGQHGALLNQFEAYIHSAKVQKLLRESIQKYQFDIRKQALRQAVLDSDINLQRPLRVKLENIPQFAHYASDGSVRGISADILFQACDLLVLKCDLVSKADETWESMYNDIQQARIDMIAPITISPPRKEKVYFSESYYSPQAIMVKREGYKDNVYSNVSELVVERIGVVKNDFFEELMMRMLPNKTLQTFDSQNELIQALVEKQVDYIVLSLGNFNDVLRHSHSLLPIVEDELIGSFYTYHVGIAFPKNAFGAALAPLISRAIKIIDSQKIVKHYDYQPDWRATLLTEQRVARHSQWLFASLSVFLLLIAGYLHFLSDTDNLTKLRNRRALYRRYRRGISPSNTLIYLDVNDFKSINGNYGPEIGDKVLKQLASRINHVWRGKAYRTGGDEFVLIGDVKGEELKSVVNKLHSFLFICTERDISFEVTMAVGVSSGRSKQLSLHDVIQQTDGAMTDEKRSWAGQDTRDALYHGL</sequence>
<dbReference type="Pfam" id="PF00497">
    <property type="entry name" value="SBP_bac_3"/>
    <property type="match status" value="2"/>
</dbReference>
<keyword evidence="7" id="KW-1185">Reference proteome</keyword>
<keyword evidence="3" id="KW-0812">Transmembrane</keyword>
<accession>A0A975UAN1</accession>
<evidence type="ECO:0000256" key="1">
    <source>
        <dbReference type="ARBA" id="ARBA00010333"/>
    </source>
</evidence>
<dbReference type="CDD" id="cd01949">
    <property type="entry name" value="GGDEF"/>
    <property type="match status" value="1"/>
</dbReference>
<dbReference type="KEGG" id="vos:KNV97_08520"/>
<keyword evidence="3" id="KW-0472">Membrane</keyword>
<dbReference type="Proteomes" id="UP000694232">
    <property type="component" value="Chromosome 1"/>
</dbReference>
<name>A0A975UAN1_9VIBR</name>
<keyword evidence="3" id="KW-1133">Transmembrane helix</keyword>
<protein>
    <submittedName>
        <fullName evidence="6">Transporter substrate-binding domain-containing protein</fullName>
    </submittedName>
</protein>
<dbReference type="SMART" id="SM00062">
    <property type="entry name" value="PBPb"/>
    <property type="match status" value="2"/>
</dbReference>
<evidence type="ECO:0000259" key="5">
    <source>
        <dbReference type="PROSITE" id="PS50887"/>
    </source>
</evidence>
<gene>
    <name evidence="6" type="ORF">KNV97_08520</name>
</gene>
<dbReference type="AlphaFoldDB" id="A0A975UAN1"/>
<comment type="similarity">
    <text evidence="1">Belongs to the bacterial solute-binding protein 3 family.</text>
</comment>
<dbReference type="SMART" id="SM00267">
    <property type="entry name" value="GGDEF"/>
    <property type="match status" value="1"/>
</dbReference>
<dbReference type="EMBL" id="CP076643">
    <property type="protein sequence ID" value="QXO18313.1"/>
    <property type="molecule type" value="Genomic_DNA"/>
</dbReference>
<dbReference type="PANTHER" id="PTHR35936:SF37">
    <property type="entry name" value="AMINO ACID ABC TRANSPORTER SUBSTRATE-BINDING PROTEIN"/>
    <property type="match status" value="1"/>
</dbReference>
<dbReference type="PANTHER" id="PTHR35936">
    <property type="entry name" value="MEMBRANE-BOUND LYTIC MUREIN TRANSGLYCOSYLASE F"/>
    <property type="match status" value="1"/>
</dbReference>
<feature type="domain" description="GGDEF" evidence="5">
    <location>
        <begin position="538"/>
        <end position="668"/>
    </location>
</feature>
<dbReference type="NCBIfam" id="TIGR00254">
    <property type="entry name" value="GGDEF"/>
    <property type="match status" value="1"/>
</dbReference>
<evidence type="ECO:0000256" key="4">
    <source>
        <dbReference type="SAM" id="SignalP"/>
    </source>
</evidence>
<dbReference type="InterPro" id="IPR000160">
    <property type="entry name" value="GGDEF_dom"/>
</dbReference>
<reference evidence="6" key="1">
    <citation type="submission" date="2021-06" db="EMBL/GenBank/DDBJ databases">
        <title>Vibrio nov. sp., novel gut bacterium isolated from Yellow Sea oyster.</title>
        <authorList>
            <person name="Muhammad N."/>
            <person name="Nguyen T.H."/>
            <person name="Lee Y.-J."/>
            <person name="Ko J."/>
            <person name="Kim S.-G."/>
        </authorList>
    </citation>
    <scope>NUCLEOTIDE SEQUENCE</scope>
    <source>
        <strain evidence="6">OG9-811</strain>
    </source>
</reference>
<evidence type="ECO:0000256" key="2">
    <source>
        <dbReference type="ARBA" id="ARBA00022729"/>
    </source>
</evidence>
<evidence type="ECO:0000256" key="3">
    <source>
        <dbReference type="SAM" id="Phobius"/>
    </source>
</evidence>
<keyword evidence="2 4" id="KW-0732">Signal</keyword>
<dbReference type="PROSITE" id="PS50887">
    <property type="entry name" value="GGDEF"/>
    <property type="match status" value="1"/>
</dbReference>
<evidence type="ECO:0000313" key="7">
    <source>
        <dbReference type="Proteomes" id="UP000694232"/>
    </source>
</evidence>
<organism evidence="6 7">
    <name type="scientific">Vibrio ostreae</name>
    <dbReference type="NCBI Taxonomy" id="2841925"/>
    <lineage>
        <taxon>Bacteria</taxon>
        <taxon>Pseudomonadati</taxon>
        <taxon>Pseudomonadota</taxon>
        <taxon>Gammaproteobacteria</taxon>
        <taxon>Vibrionales</taxon>
        <taxon>Vibrionaceae</taxon>
        <taxon>Vibrio</taxon>
    </lineage>
</organism>
<proteinExistence type="inferred from homology"/>
<evidence type="ECO:0000313" key="6">
    <source>
        <dbReference type="EMBL" id="QXO18313.1"/>
    </source>
</evidence>
<feature type="signal peptide" evidence="4">
    <location>
        <begin position="1"/>
        <end position="24"/>
    </location>
</feature>